<organism evidence="2 3">
    <name type="scientific">Elysia marginata</name>
    <dbReference type="NCBI Taxonomy" id="1093978"/>
    <lineage>
        <taxon>Eukaryota</taxon>
        <taxon>Metazoa</taxon>
        <taxon>Spiralia</taxon>
        <taxon>Lophotrochozoa</taxon>
        <taxon>Mollusca</taxon>
        <taxon>Gastropoda</taxon>
        <taxon>Heterobranchia</taxon>
        <taxon>Euthyneura</taxon>
        <taxon>Panpulmonata</taxon>
        <taxon>Sacoglossa</taxon>
        <taxon>Placobranchoidea</taxon>
        <taxon>Plakobranchidae</taxon>
        <taxon>Elysia</taxon>
    </lineage>
</organism>
<name>A0AAV4HLR0_9GAST</name>
<dbReference type="EMBL" id="BMAT01005639">
    <property type="protein sequence ID" value="GFR97560.1"/>
    <property type="molecule type" value="Genomic_DNA"/>
</dbReference>
<dbReference type="Proteomes" id="UP000762676">
    <property type="component" value="Unassembled WGS sequence"/>
</dbReference>
<feature type="compositionally biased region" description="Basic and acidic residues" evidence="1">
    <location>
        <begin position="78"/>
        <end position="88"/>
    </location>
</feature>
<feature type="region of interest" description="Disordered" evidence="1">
    <location>
        <begin position="78"/>
        <end position="102"/>
    </location>
</feature>
<evidence type="ECO:0000256" key="1">
    <source>
        <dbReference type="SAM" id="MobiDB-lite"/>
    </source>
</evidence>
<comment type="caution">
    <text evidence="2">The sequence shown here is derived from an EMBL/GenBank/DDBJ whole genome shotgun (WGS) entry which is preliminary data.</text>
</comment>
<proteinExistence type="predicted"/>
<evidence type="ECO:0000313" key="2">
    <source>
        <dbReference type="EMBL" id="GFR97560.1"/>
    </source>
</evidence>
<accession>A0AAV4HLR0</accession>
<dbReference type="AlphaFoldDB" id="A0AAV4HLR0"/>
<keyword evidence="3" id="KW-1185">Reference proteome</keyword>
<gene>
    <name evidence="2" type="ORF">ElyMa_002748300</name>
</gene>
<sequence length="102" mass="11515">MKFISFTVRGFIHASKGFTIQVINLEKQKQPDQTTTYQAGCFQGDGNVSGFLPVMPTHRIDGSVFTFSKTVDISRDQRRSVEISEKNDTIQPTQRGHNIHSK</sequence>
<protein>
    <submittedName>
        <fullName evidence="2">Uncharacterized protein</fullName>
    </submittedName>
</protein>
<reference evidence="2 3" key="1">
    <citation type="journal article" date="2021" name="Elife">
        <title>Chloroplast acquisition without the gene transfer in kleptoplastic sea slugs, Plakobranchus ocellatus.</title>
        <authorList>
            <person name="Maeda T."/>
            <person name="Takahashi S."/>
            <person name="Yoshida T."/>
            <person name="Shimamura S."/>
            <person name="Takaki Y."/>
            <person name="Nagai Y."/>
            <person name="Toyoda A."/>
            <person name="Suzuki Y."/>
            <person name="Arimoto A."/>
            <person name="Ishii H."/>
            <person name="Satoh N."/>
            <person name="Nishiyama T."/>
            <person name="Hasebe M."/>
            <person name="Maruyama T."/>
            <person name="Minagawa J."/>
            <person name="Obokata J."/>
            <person name="Shigenobu S."/>
        </authorList>
    </citation>
    <scope>NUCLEOTIDE SEQUENCE [LARGE SCALE GENOMIC DNA]</scope>
</reference>
<evidence type="ECO:0000313" key="3">
    <source>
        <dbReference type="Proteomes" id="UP000762676"/>
    </source>
</evidence>